<comment type="caution">
    <text evidence="3">The sequence shown here is derived from an EMBL/GenBank/DDBJ whole genome shotgun (WGS) entry which is preliminary data.</text>
</comment>
<dbReference type="EMBL" id="PFFQ01000012">
    <property type="protein sequence ID" value="PIW18529.1"/>
    <property type="molecule type" value="Genomic_DNA"/>
</dbReference>
<protein>
    <recommendedName>
        <fullName evidence="2">DUF6935 domain-containing protein</fullName>
    </recommendedName>
</protein>
<evidence type="ECO:0000313" key="3">
    <source>
        <dbReference type="EMBL" id="PIW18529.1"/>
    </source>
</evidence>
<evidence type="ECO:0000313" key="4">
    <source>
        <dbReference type="Proteomes" id="UP000231019"/>
    </source>
</evidence>
<evidence type="ECO:0000259" key="2">
    <source>
        <dbReference type="Pfam" id="PF22043"/>
    </source>
</evidence>
<sequence>MIRIKSVKIKSVSGKYLIYHESATQCAEKEPPMKKYLLPTLFALSLTTACSPAGVNAVVDALASSKPTTPTASSSPSTPASTVPSAQPGPGTVPLSDMAAAIDAFRTEFDTAGKTYQGSIKMLFKALSMIETDPALAEHLVTLCLNGKQMYEDAKSPTGYDIGSTTRYMLTEMKNKPEVVRSYIGGTVEKNYADYDKVNLPLNFPLNGTMINGLRVDNTIEAEGATKGRVYIQSAGKDFPTPITLEQNAKGLWKINTSDLSSIATGVKKPVKTDF</sequence>
<feature type="domain" description="DUF6935" evidence="2">
    <location>
        <begin position="104"/>
        <end position="270"/>
    </location>
</feature>
<reference evidence="3 4" key="1">
    <citation type="submission" date="2017-09" db="EMBL/GenBank/DDBJ databases">
        <title>Depth-based differentiation of microbial function through sediment-hosted aquifers and enrichment of novel symbionts in the deep terrestrial subsurface.</title>
        <authorList>
            <person name="Probst A.J."/>
            <person name="Ladd B."/>
            <person name="Jarett J.K."/>
            <person name="Geller-Mcgrath D.E."/>
            <person name="Sieber C.M."/>
            <person name="Emerson J.B."/>
            <person name="Anantharaman K."/>
            <person name="Thomas B.C."/>
            <person name="Malmstrom R."/>
            <person name="Stieglmeier M."/>
            <person name="Klingl A."/>
            <person name="Woyke T."/>
            <person name="Ryan C.M."/>
            <person name="Banfield J.F."/>
        </authorList>
    </citation>
    <scope>NUCLEOTIDE SEQUENCE [LARGE SCALE GENOMIC DNA]</scope>
    <source>
        <strain evidence="3">CG17_big_fil_post_rev_8_21_14_2_50_48_46</strain>
    </source>
</reference>
<dbReference type="AlphaFoldDB" id="A0A2M7G8U7"/>
<dbReference type="Proteomes" id="UP000231019">
    <property type="component" value="Unassembled WGS sequence"/>
</dbReference>
<dbReference type="InterPro" id="IPR053907">
    <property type="entry name" value="DUF6935"/>
</dbReference>
<feature type="compositionally biased region" description="Low complexity" evidence="1">
    <location>
        <begin position="65"/>
        <end position="86"/>
    </location>
</feature>
<name>A0A2M7G8U7_9BACT</name>
<dbReference type="Pfam" id="PF22043">
    <property type="entry name" value="DUF6935"/>
    <property type="match status" value="1"/>
</dbReference>
<accession>A0A2M7G8U7</accession>
<gene>
    <name evidence="3" type="ORF">COW36_04345</name>
</gene>
<evidence type="ECO:0000256" key="1">
    <source>
        <dbReference type="SAM" id="MobiDB-lite"/>
    </source>
</evidence>
<feature type="region of interest" description="Disordered" evidence="1">
    <location>
        <begin position="65"/>
        <end position="92"/>
    </location>
</feature>
<proteinExistence type="predicted"/>
<organism evidence="3 4">
    <name type="scientific">bacterium (Candidatus Blackallbacteria) CG17_big_fil_post_rev_8_21_14_2_50_48_46</name>
    <dbReference type="NCBI Taxonomy" id="2014261"/>
    <lineage>
        <taxon>Bacteria</taxon>
        <taxon>Candidatus Blackallbacteria</taxon>
    </lineage>
</organism>